<dbReference type="SMART" id="SM00409">
    <property type="entry name" value="IG"/>
    <property type="match status" value="1"/>
</dbReference>
<dbReference type="InterPro" id="IPR013783">
    <property type="entry name" value="Ig-like_fold"/>
</dbReference>
<dbReference type="PANTHER" id="PTHR45889:SF5">
    <property type="entry name" value="CELL ADHESION MOLECULE 3"/>
    <property type="match status" value="1"/>
</dbReference>
<sequence length="476" mass="53694">MESYRSEMLFVNMNSFLRFFVYFALFLQAFCTETDARRGSNNAPSVSFVTMSSGNELRISDNPTLVVNEKQPVSLICQFAMAKGAILREIVWYREFDDGTNVKLLTYDAIMNITQVNDLASKNIKGRGPTTLQIDSTSPTDDGWYQCHVGIYINRKILEKVGYIYLNVLVPPSKVRIAVHNSIDGNSLFRHNFSLVCRVEQSKPAANLVFTRNGKEIKEINHVNSTTLLGGMAESYADLLLTKDVSSDVKASITSGNLEIKDQETQVKSIIRYTVLHLKAQISGTKMWESSSYLLWTLYPQYDTDSEYGCLAKHESLEKAKYALQTLIMFPAGPPTEESLQIEVKPNQPSLGSNVILQLNPDLLQNIFPKPILLWTNDLGHMKNKQKFYVGNKLLLRNVRRNNTIYKVQAFNALGTASTKTILVLSDKGESKNNNAGHSGSIASILRQDLHYQNRICLLVTIFVQFLQIVVCNDMW</sequence>
<gene>
    <name evidence="2" type="primary">Igsf21</name>
</gene>
<dbReference type="InterPro" id="IPR036179">
    <property type="entry name" value="Ig-like_dom_sf"/>
</dbReference>
<feature type="domain" description="Ig-like" evidence="1">
    <location>
        <begin position="44"/>
        <end position="149"/>
    </location>
</feature>
<evidence type="ECO:0000313" key="2">
    <source>
        <dbReference type="EMBL" id="CAB3255589.1"/>
    </source>
</evidence>
<dbReference type="GO" id="GO:0042734">
    <property type="term" value="C:presynaptic membrane"/>
    <property type="evidence" value="ECO:0007669"/>
    <property type="project" value="TreeGrafter"/>
</dbReference>
<dbReference type="AlphaFoldDB" id="A0A6F9DFY2"/>
<dbReference type="GO" id="GO:0007156">
    <property type="term" value="P:homophilic cell adhesion via plasma membrane adhesion molecules"/>
    <property type="evidence" value="ECO:0007669"/>
    <property type="project" value="TreeGrafter"/>
</dbReference>
<name>A0A6F9DFY2_9ASCI</name>
<dbReference type="InterPro" id="IPR007110">
    <property type="entry name" value="Ig-like_dom"/>
</dbReference>
<proteinExistence type="evidence at transcript level"/>
<dbReference type="PANTHER" id="PTHR45889">
    <property type="entry name" value="IG-LIKE DOMAIN-CONTAINING PROTEIN"/>
    <property type="match status" value="1"/>
</dbReference>
<dbReference type="Gene3D" id="2.60.40.10">
    <property type="entry name" value="Immunoglobulins"/>
    <property type="match status" value="2"/>
</dbReference>
<reference evidence="2" key="1">
    <citation type="submission" date="2020-04" db="EMBL/GenBank/DDBJ databases">
        <authorList>
            <person name="Neveu A P."/>
        </authorList>
    </citation>
    <scope>NUCLEOTIDE SEQUENCE</scope>
    <source>
        <tissue evidence="2">Whole embryo</tissue>
    </source>
</reference>
<dbReference type="PROSITE" id="PS50835">
    <property type="entry name" value="IG_LIKE"/>
    <property type="match status" value="1"/>
</dbReference>
<dbReference type="SUPFAM" id="SSF48726">
    <property type="entry name" value="Immunoglobulin"/>
    <property type="match status" value="2"/>
</dbReference>
<evidence type="ECO:0000259" key="1">
    <source>
        <dbReference type="PROSITE" id="PS50835"/>
    </source>
</evidence>
<dbReference type="InterPro" id="IPR003599">
    <property type="entry name" value="Ig_sub"/>
</dbReference>
<accession>A0A6F9DFY2</accession>
<protein>
    <submittedName>
        <fullName evidence="2">Immunoglobulin superfamily member 21-like</fullName>
    </submittedName>
</protein>
<dbReference type="EMBL" id="LR785953">
    <property type="protein sequence ID" value="CAB3255589.1"/>
    <property type="molecule type" value="mRNA"/>
</dbReference>
<organism evidence="2">
    <name type="scientific">Phallusia mammillata</name>
    <dbReference type="NCBI Taxonomy" id="59560"/>
    <lineage>
        <taxon>Eukaryota</taxon>
        <taxon>Metazoa</taxon>
        <taxon>Chordata</taxon>
        <taxon>Tunicata</taxon>
        <taxon>Ascidiacea</taxon>
        <taxon>Phlebobranchia</taxon>
        <taxon>Ascidiidae</taxon>
        <taxon>Phallusia</taxon>
    </lineage>
</organism>